<keyword evidence="3" id="KW-1185">Reference proteome</keyword>
<dbReference type="RefSeq" id="WP_092452145.1">
    <property type="nucleotide sequence ID" value="NZ_FOJI01000004.1"/>
</dbReference>
<feature type="transmembrane region" description="Helical" evidence="1">
    <location>
        <begin position="82"/>
        <end position="107"/>
    </location>
</feature>
<reference evidence="2 3" key="1">
    <citation type="submission" date="2016-10" db="EMBL/GenBank/DDBJ databases">
        <authorList>
            <person name="de Groot N.N."/>
        </authorList>
    </citation>
    <scope>NUCLEOTIDE SEQUENCE [LARGE SCALE GENOMIC DNA]</scope>
    <source>
        <strain evidence="2 3">DSM 9179</strain>
    </source>
</reference>
<evidence type="ECO:0000256" key="1">
    <source>
        <dbReference type="SAM" id="Phobius"/>
    </source>
</evidence>
<dbReference type="STRING" id="99656.SAMN05421659_104253"/>
<evidence type="ECO:0000313" key="3">
    <source>
        <dbReference type="Proteomes" id="UP000199701"/>
    </source>
</evidence>
<feature type="transmembrane region" description="Helical" evidence="1">
    <location>
        <begin position="113"/>
        <end position="135"/>
    </location>
</feature>
<name>A0A1I0P8F5_9FIRM</name>
<keyword evidence="1" id="KW-1133">Transmembrane helix</keyword>
<proteinExistence type="predicted"/>
<feature type="transmembrane region" description="Helical" evidence="1">
    <location>
        <begin position="14"/>
        <end position="33"/>
    </location>
</feature>
<sequence>MWKFNNLDERQKNCVYRAGFESFLGLTVLFIIQATLKRYGVLFFTGAKGTMALVYVGVWYFNVRKAMLDCEVTDKDRKSNRIAMTMVTITGTIVFGLQAVVGAWSVVDRDGDIGLGVIIGIMLISAWIITVIEWIQKNKGYEE</sequence>
<keyword evidence="1" id="KW-0472">Membrane</keyword>
<accession>A0A1I0P8F5</accession>
<organism evidence="2 3">
    <name type="scientific">[Clostridium] fimetarium</name>
    <dbReference type="NCBI Taxonomy" id="99656"/>
    <lineage>
        <taxon>Bacteria</taxon>
        <taxon>Bacillati</taxon>
        <taxon>Bacillota</taxon>
        <taxon>Clostridia</taxon>
        <taxon>Lachnospirales</taxon>
        <taxon>Lachnospiraceae</taxon>
    </lineage>
</organism>
<keyword evidence="1" id="KW-0812">Transmembrane</keyword>
<evidence type="ECO:0000313" key="2">
    <source>
        <dbReference type="EMBL" id="SEW10683.1"/>
    </source>
</evidence>
<dbReference type="Proteomes" id="UP000199701">
    <property type="component" value="Unassembled WGS sequence"/>
</dbReference>
<dbReference type="EMBL" id="FOJI01000004">
    <property type="protein sequence ID" value="SEW10683.1"/>
    <property type="molecule type" value="Genomic_DNA"/>
</dbReference>
<protein>
    <submittedName>
        <fullName evidence="2">Uncharacterized protein</fullName>
    </submittedName>
</protein>
<dbReference type="AlphaFoldDB" id="A0A1I0P8F5"/>
<gene>
    <name evidence="2" type="ORF">SAMN05421659_104253</name>
</gene>
<feature type="transmembrane region" description="Helical" evidence="1">
    <location>
        <begin position="39"/>
        <end position="61"/>
    </location>
</feature>